<keyword evidence="1" id="KW-1015">Disulfide bond</keyword>
<dbReference type="OrthoDB" id="6369810at2759"/>
<protein>
    <submittedName>
        <fullName evidence="3">Macrophage mannose receptor 1-like isoform X1</fullName>
    </submittedName>
</protein>
<gene>
    <name evidence="3" type="ORF">DAT39_018813</name>
</gene>
<organism evidence="3 4">
    <name type="scientific">Clarias magur</name>
    <name type="common">Asian catfish</name>
    <name type="synonym">Macropteronotus magur</name>
    <dbReference type="NCBI Taxonomy" id="1594786"/>
    <lineage>
        <taxon>Eukaryota</taxon>
        <taxon>Metazoa</taxon>
        <taxon>Chordata</taxon>
        <taxon>Craniata</taxon>
        <taxon>Vertebrata</taxon>
        <taxon>Euteleostomi</taxon>
        <taxon>Actinopterygii</taxon>
        <taxon>Neopterygii</taxon>
        <taxon>Teleostei</taxon>
        <taxon>Ostariophysi</taxon>
        <taxon>Siluriformes</taxon>
        <taxon>Clariidae</taxon>
        <taxon>Clarias</taxon>
    </lineage>
</organism>
<dbReference type="SUPFAM" id="SSF56436">
    <property type="entry name" value="C-type lectin-like"/>
    <property type="match status" value="1"/>
</dbReference>
<dbReference type="PROSITE" id="PS00615">
    <property type="entry name" value="C_TYPE_LECTIN_1"/>
    <property type="match status" value="1"/>
</dbReference>
<feature type="domain" description="C-type lectin" evidence="2">
    <location>
        <begin position="1"/>
        <end position="88"/>
    </location>
</feature>
<evidence type="ECO:0000313" key="4">
    <source>
        <dbReference type="Proteomes" id="UP000727407"/>
    </source>
</evidence>
<dbReference type="InterPro" id="IPR016186">
    <property type="entry name" value="C-type_lectin-like/link_sf"/>
</dbReference>
<dbReference type="InterPro" id="IPR016187">
    <property type="entry name" value="CTDL_fold"/>
</dbReference>
<evidence type="ECO:0000256" key="1">
    <source>
        <dbReference type="ARBA" id="ARBA00023157"/>
    </source>
</evidence>
<dbReference type="Gene3D" id="3.10.100.10">
    <property type="entry name" value="Mannose-Binding Protein A, subunit A"/>
    <property type="match status" value="1"/>
</dbReference>
<dbReference type="InterPro" id="IPR001304">
    <property type="entry name" value="C-type_lectin-like"/>
</dbReference>
<feature type="non-terminal residue" evidence="3">
    <location>
        <position position="89"/>
    </location>
</feature>
<reference evidence="3" key="1">
    <citation type="submission" date="2020-07" db="EMBL/GenBank/DDBJ databases">
        <title>Clarias magur genome sequencing, assembly and annotation.</title>
        <authorList>
            <person name="Kushwaha B."/>
            <person name="Kumar R."/>
            <person name="Das P."/>
            <person name="Joshi C.G."/>
            <person name="Kumar D."/>
            <person name="Nagpure N.S."/>
            <person name="Pandey M."/>
            <person name="Agarwal S."/>
            <person name="Srivastava S."/>
            <person name="Singh M."/>
            <person name="Sahoo L."/>
            <person name="Jayasankar P."/>
            <person name="Meher P.K."/>
            <person name="Koringa P.G."/>
            <person name="Iquebal M.A."/>
            <person name="Das S.P."/>
            <person name="Bit A."/>
            <person name="Patnaik S."/>
            <person name="Patel N."/>
            <person name="Shah T.M."/>
            <person name="Hinsu A."/>
            <person name="Jena J.K."/>
        </authorList>
    </citation>
    <scope>NUCLEOTIDE SEQUENCE</scope>
    <source>
        <strain evidence="3">CIFAMagur01</strain>
        <tissue evidence="3">Testis</tissue>
    </source>
</reference>
<dbReference type="Pfam" id="PF00059">
    <property type="entry name" value="Lectin_C"/>
    <property type="match status" value="1"/>
</dbReference>
<dbReference type="InterPro" id="IPR018378">
    <property type="entry name" value="C-type_lectin_CS"/>
</dbReference>
<dbReference type="Proteomes" id="UP000727407">
    <property type="component" value="Unassembled WGS sequence"/>
</dbReference>
<evidence type="ECO:0000259" key="2">
    <source>
        <dbReference type="PROSITE" id="PS50041"/>
    </source>
</evidence>
<comment type="caution">
    <text evidence="3">The sequence shown here is derived from an EMBL/GenBank/DDBJ whole genome shotgun (WGS) entry which is preliminary data.</text>
</comment>
<name>A0A8J4U5B8_CLAMG</name>
<dbReference type="PROSITE" id="PS50041">
    <property type="entry name" value="C_TYPE_LECTIN_2"/>
    <property type="match status" value="1"/>
</dbReference>
<evidence type="ECO:0000313" key="3">
    <source>
        <dbReference type="EMBL" id="KAF5891489.1"/>
    </source>
</evidence>
<proteinExistence type="predicted"/>
<accession>A0A8J4U5B8</accession>
<keyword evidence="3" id="KW-0675">Receptor</keyword>
<keyword evidence="4" id="KW-1185">Reference proteome</keyword>
<dbReference type="EMBL" id="QNUK01000579">
    <property type="protein sequence ID" value="KAF5891489.1"/>
    <property type="molecule type" value="Genomic_DNA"/>
</dbReference>
<dbReference type="PANTHER" id="PTHR45784:SF3">
    <property type="entry name" value="C-TYPE LECTIN DOMAIN FAMILY 4 MEMBER K-LIKE-RELATED"/>
    <property type="match status" value="1"/>
</dbReference>
<dbReference type="AlphaFoldDB" id="A0A8J4U5B8"/>
<sequence>MDEMMKLNTTLKMETANQAWIGLKGGDTGRWQWSLAHQTFYRHGDTYRNWSSGQPDNQVGKEFCVMMFKSESSWHDEPCDENHYFVCYN</sequence>
<dbReference type="PANTHER" id="PTHR45784">
    <property type="entry name" value="C-TYPE LECTIN DOMAIN FAMILY 20 MEMBER A-RELATED"/>
    <property type="match status" value="1"/>
</dbReference>